<evidence type="ECO:0000313" key="4">
    <source>
        <dbReference type="Proteomes" id="UP000019095"/>
    </source>
</evidence>
<evidence type="ECO:0000256" key="1">
    <source>
        <dbReference type="SAM" id="MobiDB-lite"/>
    </source>
</evidence>
<dbReference type="HOGENOM" id="CLU_1954933_0_0_4"/>
<organism evidence="3 4">
    <name type="scientific">Advenella mimigardefordensis (strain DSM 17166 / LMG 22922 / DPN7)</name>
    <dbReference type="NCBI Taxonomy" id="1247726"/>
    <lineage>
        <taxon>Bacteria</taxon>
        <taxon>Pseudomonadati</taxon>
        <taxon>Pseudomonadota</taxon>
        <taxon>Betaproteobacteria</taxon>
        <taxon>Burkholderiales</taxon>
        <taxon>Alcaligenaceae</taxon>
    </lineage>
</organism>
<proteinExistence type="predicted"/>
<evidence type="ECO:0008006" key="5">
    <source>
        <dbReference type="Google" id="ProtNLM"/>
    </source>
</evidence>
<gene>
    <name evidence="3" type="ORF">MIM_c27530</name>
</gene>
<reference evidence="3 4" key="1">
    <citation type="journal article" date="2014" name="Microbiology">
        <title>Unravelling the complete genome sequence of Advenella mimigardefordensis strain DPN7T and novel insights in the catabolism of the xenobiotic polythioester precursor 3,3'-dithiodipropionate.</title>
        <authorList>
            <person name="Wubbeler J.H."/>
            <person name="Hiessl S."/>
            <person name="Schuldes J."/>
            <person name="Thurmer A."/>
            <person name="Daniel R."/>
            <person name="Steinbuchel A."/>
        </authorList>
    </citation>
    <scope>NUCLEOTIDE SEQUENCE [LARGE SCALE GENOMIC DNA]</scope>
    <source>
        <strain evidence="4">DSM 17166 / LMG 22922 / DPN7</strain>
    </source>
</reference>
<feature type="signal peptide" evidence="2">
    <location>
        <begin position="1"/>
        <end position="21"/>
    </location>
</feature>
<evidence type="ECO:0000256" key="2">
    <source>
        <dbReference type="SAM" id="SignalP"/>
    </source>
</evidence>
<dbReference type="KEGG" id="amim:MIM_c27530"/>
<feature type="chain" id="PRO_5004793054" description="Lipoprotein" evidence="2">
    <location>
        <begin position="22"/>
        <end position="128"/>
    </location>
</feature>
<name>W0PGK9_ADVMD</name>
<dbReference type="PATRIC" id="fig|1247726.3.peg.3024"/>
<keyword evidence="2" id="KW-0732">Signal</keyword>
<accession>W0PGK9</accession>
<dbReference type="AlphaFoldDB" id="W0PGK9"/>
<dbReference type="PROSITE" id="PS51257">
    <property type="entry name" value="PROKAR_LIPOPROTEIN"/>
    <property type="match status" value="1"/>
</dbReference>
<dbReference type="RefSeq" id="WP_025373470.1">
    <property type="nucleotide sequence ID" value="NZ_CP003915.1"/>
</dbReference>
<feature type="region of interest" description="Disordered" evidence="1">
    <location>
        <begin position="105"/>
        <end position="128"/>
    </location>
</feature>
<protein>
    <recommendedName>
        <fullName evidence="5">Lipoprotein</fullName>
    </recommendedName>
</protein>
<dbReference type="Proteomes" id="UP000019095">
    <property type="component" value="Chromosome"/>
</dbReference>
<dbReference type="EMBL" id="CP003915">
    <property type="protein sequence ID" value="AHG64822.1"/>
    <property type="molecule type" value="Genomic_DNA"/>
</dbReference>
<keyword evidence="4" id="KW-1185">Reference proteome</keyword>
<evidence type="ECO:0000313" key="3">
    <source>
        <dbReference type="EMBL" id="AHG64822.1"/>
    </source>
</evidence>
<sequence>MQLFSKYTAVLSLAIFLAGCAADKPVPPPPVETGLIDECKLDRKACLYEGHYEAKEQNYARDEAKRLNGMQKIRLVKSEKVAQPAYVDVPPVTIKAEKIVAVQKTSKKDSKKLSRKKSTKTLAQASHK</sequence>